<dbReference type="AlphaFoldDB" id="A0A543AYI3"/>
<name>A0A543AYI3_9ACTN</name>
<reference evidence="2 3" key="1">
    <citation type="submission" date="2019-06" db="EMBL/GenBank/DDBJ databases">
        <title>Sequencing the genomes of 1000 actinobacteria strains.</title>
        <authorList>
            <person name="Klenk H.-P."/>
        </authorList>
    </citation>
    <scope>NUCLEOTIDE SEQUENCE [LARGE SCALE GENOMIC DNA]</scope>
    <source>
        <strain evidence="2 3">DSM 45928</strain>
    </source>
</reference>
<evidence type="ECO:0000313" key="2">
    <source>
        <dbReference type="EMBL" id="TQL77628.1"/>
    </source>
</evidence>
<keyword evidence="3" id="KW-1185">Reference proteome</keyword>
<dbReference type="Pfam" id="PF14243">
    <property type="entry name" value="R2K_3"/>
    <property type="match status" value="1"/>
</dbReference>
<protein>
    <recommendedName>
        <fullName evidence="1">ATP-grasp domain-containing protein</fullName>
    </recommendedName>
</protein>
<organism evidence="2 3">
    <name type="scientific">Stackebrandtia endophytica</name>
    <dbReference type="NCBI Taxonomy" id="1496996"/>
    <lineage>
        <taxon>Bacteria</taxon>
        <taxon>Bacillati</taxon>
        <taxon>Actinomycetota</taxon>
        <taxon>Actinomycetes</taxon>
        <taxon>Glycomycetales</taxon>
        <taxon>Glycomycetaceae</taxon>
        <taxon>Stackebrandtia</taxon>
    </lineage>
</organism>
<dbReference type="InterPro" id="IPR025643">
    <property type="entry name" value="R2K_3"/>
</dbReference>
<evidence type="ECO:0000259" key="1">
    <source>
        <dbReference type="Pfam" id="PF14243"/>
    </source>
</evidence>
<gene>
    <name evidence="2" type="ORF">FB566_3188</name>
</gene>
<dbReference type="InParanoid" id="A0A543AYI3"/>
<evidence type="ECO:0000313" key="3">
    <source>
        <dbReference type="Proteomes" id="UP000317043"/>
    </source>
</evidence>
<sequence length="312" mass="33927">MKSVTPRPSGPEVVGALYHANVPSTILYCSDTLRPRRVDTHFSAEAAQVGELGGRIALIDHDALLSGDVAAAVARVPEGLGPTWYRGWMIPPDRYEELAAAVERRGAHLVTTSAMYRGAHELPGWYRELSGLTPASAWTPTPPGVVPSDRQLLDLVSALPAGEGMVKDYVKSRKHEPDACLIPDISDVEQLRAVVSRFVERQDTDLVGGIVLRHREEFRTLDGRVAELRTWWVDGELATSGPHPDTPGATGDPDLGRLAEAVRRLDRRFVTVDLAQRVDGVWRVIELGDGQVSDFPAEGDMTPLLSALLAAP</sequence>
<dbReference type="Proteomes" id="UP000317043">
    <property type="component" value="Unassembled WGS sequence"/>
</dbReference>
<dbReference type="EMBL" id="VFOW01000001">
    <property type="protein sequence ID" value="TQL77628.1"/>
    <property type="molecule type" value="Genomic_DNA"/>
</dbReference>
<accession>A0A543AYI3</accession>
<feature type="domain" description="ATP-grasp" evidence="1">
    <location>
        <begin position="161"/>
        <end position="306"/>
    </location>
</feature>
<proteinExistence type="predicted"/>
<comment type="caution">
    <text evidence="2">The sequence shown here is derived from an EMBL/GenBank/DDBJ whole genome shotgun (WGS) entry which is preliminary data.</text>
</comment>